<keyword evidence="2" id="KW-1185">Reference proteome</keyword>
<dbReference type="Proteomes" id="UP001159363">
    <property type="component" value="Chromosome 5"/>
</dbReference>
<name>A0ABQ9HBB8_9NEOP</name>
<accession>A0ABQ9HBB8</accession>
<reference evidence="1 2" key="1">
    <citation type="submission" date="2023-02" db="EMBL/GenBank/DDBJ databases">
        <title>LHISI_Scaffold_Assembly.</title>
        <authorList>
            <person name="Stuart O.P."/>
            <person name="Cleave R."/>
            <person name="Magrath M.J.L."/>
            <person name="Mikheyev A.S."/>
        </authorList>
    </citation>
    <scope>NUCLEOTIDE SEQUENCE [LARGE SCALE GENOMIC DNA]</scope>
    <source>
        <strain evidence="1">Daus_M_001</strain>
        <tissue evidence="1">Leg muscle</tissue>
    </source>
</reference>
<sequence length="598" mass="66610">MSLAGSCLSCAPIGSSDLVLRPAGRVRSPATHRAAPPSGFTSRSSLSHRVHKYTEAKLLTRCLVSCARLCKCSLSLTSPIRIKPWKNSPRVRRVWLFLKHITQWVWLTVARASETLGVSVNGLHRVLREVPLTEPSCRLASTFTSWRYKRPSHHGIRSHSVLEVNKGHEGYKIESPYRLGERKYIILLFVNYISKNFFCLSLNQNPIILGSVVVRLLASHLGVVGSIPSGVTSGFSPVVIVSGDAASRQVSSGISRFSRSCIPALLLNHLTLPPLAIKASMLKAVQISPLYTKMVECVTRGPTQSFSELHTRNIAGPGTDHTHPLFPATLESGPSLCEKHTHGGRDPNTPRESSRIVMSSRVLCTPAISFSTTHRRPGLDKCLLARGDDTLVARVIVARITVPRTRKKNLGAMYLLLRGCYSKEFFNASRLRPAVEKYFDGDGERHAQASRRNPHYLMARASFLRRCDDKRKWNWLGRRGNRIRDQVIDRHECGSGEVDNLACIAMCLCAAGNLRARRYLRSFDSPACQSHPSLYRCSQSADFTPATAPTLRTRLQTPDCLLGGPPRLYRQVTRSRRFLAPQSVLRKATAIIRTFLLR</sequence>
<evidence type="ECO:0000313" key="1">
    <source>
        <dbReference type="EMBL" id="KAJ8881561.1"/>
    </source>
</evidence>
<evidence type="ECO:0000313" key="2">
    <source>
        <dbReference type="Proteomes" id="UP001159363"/>
    </source>
</evidence>
<comment type="caution">
    <text evidence="1">The sequence shown here is derived from an EMBL/GenBank/DDBJ whole genome shotgun (WGS) entry which is preliminary data.</text>
</comment>
<protein>
    <submittedName>
        <fullName evidence="1">Uncharacterized protein</fullName>
    </submittedName>
</protein>
<organism evidence="1 2">
    <name type="scientific">Dryococelus australis</name>
    <dbReference type="NCBI Taxonomy" id="614101"/>
    <lineage>
        <taxon>Eukaryota</taxon>
        <taxon>Metazoa</taxon>
        <taxon>Ecdysozoa</taxon>
        <taxon>Arthropoda</taxon>
        <taxon>Hexapoda</taxon>
        <taxon>Insecta</taxon>
        <taxon>Pterygota</taxon>
        <taxon>Neoptera</taxon>
        <taxon>Polyneoptera</taxon>
        <taxon>Phasmatodea</taxon>
        <taxon>Verophasmatodea</taxon>
        <taxon>Anareolatae</taxon>
        <taxon>Phasmatidae</taxon>
        <taxon>Eurycanthinae</taxon>
        <taxon>Dryococelus</taxon>
    </lineage>
</organism>
<gene>
    <name evidence="1" type="ORF">PR048_018044</name>
</gene>
<dbReference type="EMBL" id="JARBHB010000006">
    <property type="protein sequence ID" value="KAJ8881561.1"/>
    <property type="molecule type" value="Genomic_DNA"/>
</dbReference>
<proteinExistence type="predicted"/>